<dbReference type="PANTHER" id="PTHR11811">
    <property type="entry name" value="6-PHOSPHOGLUCONATE DEHYDROGENASE"/>
    <property type="match status" value="1"/>
</dbReference>
<evidence type="ECO:0000256" key="7">
    <source>
        <dbReference type="ARBA" id="ARBA00022777"/>
    </source>
</evidence>
<dbReference type="InterPro" id="IPR006001">
    <property type="entry name" value="Therm_gnt_kin"/>
</dbReference>
<evidence type="ECO:0000256" key="2">
    <source>
        <dbReference type="ARBA" id="ARBA00008419"/>
    </source>
</evidence>
<evidence type="ECO:0000256" key="8">
    <source>
        <dbReference type="ARBA" id="ARBA00022840"/>
    </source>
</evidence>
<name>A0A086YYF2_9BIFI</name>
<dbReference type="Gene3D" id="1.10.1040.10">
    <property type="entry name" value="N-(1-d-carboxylethyl)-l-norvaline Dehydrogenase, domain 2"/>
    <property type="match status" value="1"/>
</dbReference>
<keyword evidence="9 14" id="KW-0560">Oxidoreductase</keyword>
<dbReference type="GO" id="GO:0016054">
    <property type="term" value="P:organic acid catabolic process"/>
    <property type="evidence" value="ECO:0007669"/>
    <property type="project" value="UniProtKB-ARBA"/>
</dbReference>
<keyword evidence="15" id="KW-1185">Reference proteome</keyword>
<keyword evidence="10" id="KW-0311">Gluconate utilization</keyword>
<dbReference type="CDD" id="cd02021">
    <property type="entry name" value="GntK"/>
    <property type="match status" value="1"/>
</dbReference>
<dbReference type="Pfam" id="PF03446">
    <property type="entry name" value="NAD_binding_2"/>
    <property type="match status" value="1"/>
</dbReference>
<proteinExistence type="inferred from homology"/>
<dbReference type="SUPFAM" id="SSF52540">
    <property type="entry name" value="P-loop containing nucleoside triphosphate hydrolases"/>
    <property type="match status" value="1"/>
</dbReference>
<dbReference type="SUPFAM" id="SSF48179">
    <property type="entry name" value="6-phosphogluconate dehydrogenase C-terminal domain-like"/>
    <property type="match status" value="1"/>
</dbReference>
<dbReference type="NCBIfam" id="TIGR01313">
    <property type="entry name" value="therm_gnt_kin"/>
    <property type="match status" value="1"/>
</dbReference>
<dbReference type="GO" id="GO:0046316">
    <property type="term" value="F:gluconokinase activity"/>
    <property type="evidence" value="ECO:0007669"/>
    <property type="project" value="UniProtKB-EC"/>
</dbReference>
<gene>
    <name evidence="14" type="ORF">BACT_0132</name>
</gene>
<dbReference type="GO" id="GO:0019521">
    <property type="term" value="P:D-gluconate metabolic process"/>
    <property type="evidence" value="ECO:0007669"/>
    <property type="project" value="UniProtKB-KW"/>
</dbReference>
<evidence type="ECO:0000256" key="3">
    <source>
        <dbReference type="ARBA" id="ARBA00008420"/>
    </source>
</evidence>
<dbReference type="EC" id="2.7.1.12" evidence="4"/>
<comment type="catalytic activity">
    <reaction evidence="11">
        <text>D-gluconate + ATP = 6-phospho-D-gluconate + ADP + H(+)</text>
        <dbReference type="Rhea" id="RHEA:19433"/>
        <dbReference type="ChEBI" id="CHEBI:15378"/>
        <dbReference type="ChEBI" id="CHEBI:18391"/>
        <dbReference type="ChEBI" id="CHEBI:30616"/>
        <dbReference type="ChEBI" id="CHEBI:58759"/>
        <dbReference type="ChEBI" id="CHEBI:456216"/>
        <dbReference type="EC" id="2.7.1.12"/>
    </reaction>
</comment>
<reference evidence="14 15" key="1">
    <citation type="submission" date="2014-03" db="EMBL/GenBank/DDBJ databases">
        <title>Genomics of Bifidobacteria.</title>
        <authorList>
            <person name="Ventura M."/>
            <person name="Milani C."/>
            <person name="Lugli G.A."/>
        </authorList>
    </citation>
    <scope>NUCLEOTIDE SEQUENCE [LARGE SCALE GENOMIC DNA]</scope>
    <source>
        <strain evidence="14 15">DSM 22766</strain>
    </source>
</reference>
<evidence type="ECO:0000256" key="12">
    <source>
        <dbReference type="SAM" id="MobiDB-lite"/>
    </source>
</evidence>
<dbReference type="NCBIfam" id="NF007161">
    <property type="entry name" value="PRK09599.1"/>
    <property type="match status" value="1"/>
</dbReference>
<dbReference type="PRINTS" id="PR00076">
    <property type="entry name" value="6PGDHDRGNASE"/>
</dbReference>
<comment type="similarity">
    <text evidence="2">Belongs to the 6-phosphogluconate dehydrogenase family.</text>
</comment>
<dbReference type="GO" id="GO:0004616">
    <property type="term" value="F:phosphogluconate dehydrogenase (decarboxylating) activity"/>
    <property type="evidence" value="ECO:0007669"/>
    <property type="project" value="InterPro"/>
</dbReference>
<dbReference type="GO" id="GO:0005524">
    <property type="term" value="F:ATP binding"/>
    <property type="evidence" value="ECO:0007669"/>
    <property type="project" value="UniProtKB-KW"/>
</dbReference>
<dbReference type="FunFam" id="3.40.50.300:FF:000522">
    <property type="entry name" value="Gluconokinase"/>
    <property type="match status" value="1"/>
</dbReference>
<evidence type="ECO:0000259" key="13">
    <source>
        <dbReference type="SMART" id="SM01350"/>
    </source>
</evidence>
<comment type="pathway">
    <text evidence="1">Carbohydrate acid metabolism.</text>
</comment>
<accession>A0A086YYF2</accession>
<feature type="domain" description="6-phosphogluconate dehydrogenase C-terminal" evidence="13">
    <location>
        <begin position="396"/>
        <end position="523"/>
    </location>
</feature>
<dbReference type="eggNOG" id="COG1023">
    <property type="taxonomic scope" value="Bacteria"/>
</dbReference>
<keyword evidence="8" id="KW-0067">ATP-binding</keyword>
<organism evidence="14 15">
    <name type="scientific">Bifidobacterium actinocoloniiforme DSM 22766</name>
    <dbReference type="NCBI Taxonomy" id="1437605"/>
    <lineage>
        <taxon>Bacteria</taxon>
        <taxon>Bacillati</taxon>
        <taxon>Actinomycetota</taxon>
        <taxon>Actinomycetes</taxon>
        <taxon>Bifidobacteriales</taxon>
        <taxon>Bifidobacteriaceae</taxon>
        <taxon>Bifidobacterium</taxon>
    </lineage>
</organism>
<evidence type="ECO:0000313" key="14">
    <source>
        <dbReference type="EMBL" id="KFI39302.1"/>
    </source>
</evidence>
<dbReference type="InterPro" id="IPR006183">
    <property type="entry name" value="Pgluconate_DH"/>
</dbReference>
<dbReference type="InterPro" id="IPR027417">
    <property type="entry name" value="P-loop_NTPase"/>
</dbReference>
<dbReference type="InterPro" id="IPR013328">
    <property type="entry name" value="6PGD_dom2"/>
</dbReference>
<evidence type="ECO:0000256" key="11">
    <source>
        <dbReference type="ARBA" id="ARBA00048090"/>
    </source>
</evidence>
<dbReference type="InterPro" id="IPR004849">
    <property type="entry name" value="6DGDH_YqeC"/>
</dbReference>
<comment type="caution">
    <text evidence="14">The sequence shown here is derived from an EMBL/GenBank/DDBJ whole genome shotgun (WGS) entry which is preliminary data.</text>
</comment>
<dbReference type="InterPro" id="IPR006114">
    <property type="entry name" value="6PGDH_C"/>
</dbReference>
<evidence type="ECO:0000256" key="9">
    <source>
        <dbReference type="ARBA" id="ARBA00023002"/>
    </source>
</evidence>
<evidence type="ECO:0000256" key="10">
    <source>
        <dbReference type="ARBA" id="ARBA00023064"/>
    </source>
</evidence>
<keyword evidence="6" id="KW-0547">Nucleotide-binding</keyword>
<dbReference type="GO" id="GO:0006098">
    <property type="term" value="P:pentose-phosphate shunt"/>
    <property type="evidence" value="ECO:0007669"/>
    <property type="project" value="InterPro"/>
</dbReference>
<dbReference type="eggNOG" id="COG3265">
    <property type="taxonomic scope" value="Bacteria"/>
</dbReference>
<dbReference type="Proteomes" id="UP000029015">
    <property type="component" value="Unassembled WGS sequence"/>
</dbReference>
<dbReference type="AlphaFoldDB" id="A0A086YYF2"/>
<evidence type="ECO:0000256" key="6">
    <source>
        <dbReference type="ARBA" id="ARBA00022741"/>
    </source>
</evidence>
<evidence type="ECO:0000256" key="4">
    <source>
        <dbReference type="ARBA" id="ARBA00012054"/>
    </source>
</evidence>
<dbReference type="InterPro" id="IPR036291">
    <property type="entry name" value="NAD(P)-bd_dom_sf"/>
</dbReference>
<dbReference type="SUPFAM" id="SSF51735">
    <property type="entry name" value="NAD(P)-binding Rossmann-fold domains"/>
    <property type="match status" value="1"/>
</dbReference>
<dbReference type="InterPro" id="IPR008927">
    <property type="entry name" value="6-PGluconate_DH-like_C_sf"/>
</dbReference>
<keyword evidence="7" id="KW-0418">Kinase</keyword>
<feature type="region of interest" description="Disordered" evidence="12">
    <location>
        <begin position="1"/>
        <end position="26"/>
    </location>
</feature>
<dbReference type="InterPro" id="IPR002204">
    <property type="entry name" value="3-OH-isobutyrate_DH-rel_CS"/>
</dbReference>
<dbReference type="PROSITE" id="PS00895">
    <property type="entry name" value="3_HYDROXYISOBUT_DH"/>
    <property type="match status" value="1"/>
</dbReference>
<dbReference type="InterPro" id="IPR006115">
    <property type="entry name" value="6PGDH_NADP-bd"/>
</dbReference>
<dbReference type="Gene3D" id="3.40.50.720">
    <property type="entry name" value="NAD(P)-binding Rossmann-like Domain"/>
    <property type="match status" value="1"/>
</dbReference>
<sequence>MADTSQIEPQPTASSPVPEAMQNTVPNGYLDGKNPILVIMGVSGCGKTTLNEQLSRKLGWDMAEADDFHPAANIEKMARGIPLDDTDRWPWLERIHTWIADHIRQGRPGTVTCSALKREYRDKLRMPGVIFIHLSGDYDLIMDRLSRRHGHFMKPAMLKSQFDTLEPLGTDEIHLTIDVNLNPSPQIEAEEVIDTLGLKCAASTHTEEVERERARQTGQRPPLTQINEQHERKTTMQIGMIGLGRMGLNMAERIKGAGHQVVGYDLDPDSGRDVDSLEALVGALQAPRAIWVMVPAGKPTEETIGCLYDLLEPGDLVIDGGNTHFTQDMEHAKLLSERGIGLVDVGTSNGIWGKERGYALMAGGSDEDFERILPILEALKPEGENGLVHAGGIGAGHYAKMVHNGIEYGMMQALAEGYAIMQASPLVKNPDQVAASWREGSVIKSWLLDLMVKALQEDPGLEHIAGKADESGEAKWMIQDALKLGVPVPVTTASLYARQGSKISDPITMKVVSALREQFGGHPIAKE</sequence>
<dbReference type="SMART" id="SM01350">
    <property type="entry name" value="6PGD"/>
    <property type="match status" value="1"/>
</dbReference>
<dbReference type="STRING" id="1437605.AB656_06495"/>
<evidence type="ECO:0000256" key="5">
    <source>
        <dbReference type="ARBA" id="ARBA00022679"/>
    </source>
</evidence>
<dbReference type="NCBIfam" id="TIGR00872">
    <property type="entry name" value="gnd_rel"/>
    <property type="match status" value="1"/>
</dbReference>
<dbReference type="EMBL" id="JGYK01000002">
    <property type="protein sequence ID" value="KFI39302.1"/>
    <property type="molecule type" value="Genomic_DNA"/>
</dbReference>
<keyword evidence="5" id="KW-0808">Transferase</keyword>
<dbReference type="Gene3D" id="3.40.50.300">
    <property type="entry name" value="P-loop containing nucleotide triphosphate hydrolases"/>
    <property type="match status" value="1"/>
</dbReference>
<dbReference type="Pfam" id="PF00393">
    <property type="entry name" value="6PGD"/>
    <property type="match status" value="1"/>
</dbReference>
<dbReference type="GO" id="GO:0050661">
    <property type="term" value="F:NADP binding"/>
    <property type="evidence" value="ECO:0007669"/>
    <property type="project" value="InterPro"/>
</dbReference>
<protein>
    <recommendedName>
        <fullName evidence="4">gluconokinase</fullName>
        <ecNumber evidence="4">2.7.1.12</ecNumber>
    </recommendedName>
</protein>
<comment type="similarity">
    <text evidence="3">Belongs to the gluconokinase GntK/GntV family.</text>
</comment>
<evidence type="ECO:0000313" key="15">
    <source>
        <dbReference type="Proteomes" id="UP000029015"/>
    </source>
</evidence>
<evidence type="ECO:0000256" key="1">
    <source>
        <dbReference type="ARBA" id="ARBA00004761"/>
    </source>
</evidence>